<accession>A0A7J6W8R9</accession>
<organism evidence="2 3">
    <name type="scientific">Thalictrum thalictroides</name>
    <name type="common">Rue-anemone</name>
    <name type="synonym">Anemone thalictroides</name>
    <dbReference type="NCBI Taxonomy" id="46969"/>
    <lineage>
        <taxon>Eukaryota</taxon>
        <taxon>Viridiplantae</taxon>
        <taxon>Streptophyta</taxon>
        <taxon>Embryophyta</taxon>
        <taxon>Tracheophyta</taxon>
        <taxon>Spermatophyta</taxon>
        <taxon>Magnoliopsida</taxon>
        <taxon>Ranunculales</taxon>
        <taxon>Ranunculaceae</taxon>
        <taxon>Thalictroideae</taxon>
        <taxon>Thalictrum</taxon>
    </lineage>
</organism>
<feature type="compositionally biased region" description="Basic and acidic residues" evidence="1">
    <location>
        <begin position="129"/>
        <end position="144"/>
    </location>
</feature>
<sequence length="163" mass="19082">MQVHENLEDISPEEMLMLEAEPFDQITPLLEPIGSEIGSDGEVEKLRKELQETKEENERLKKELNESKEEIQKIVGEKEILENKLKDMDDRLKDLGDHSSKAKEVEEAQVEKKDGKEKKEKKRNLKRKCKEDNEGKKKDGDEGWNKFSQENRCTTWDQIVKSQ</sequence>
<keyword evidence="3" id="KW-1185">Reference proteome</keyword>
<dbReference type="EMBL" id="JABWDY010019604">
    <property type="protein sequence ID" value="KAF5193794.1"/>
    <property type="molecule type" value="Genomic_DNA"/>
</dbReference>
<name>A0A7J6W8R9_THATH</name>
<evidence type="ECO:0000256" key="1">
    <source>
        <dbReference type="SAM" id="MobiDB-lite"/>
    </source>
</evidence>
<feature type="compositionally biased region" description="Basic and acidic residues" evidence="1">
    <location>
        <begin position="91"/>
        <end position="118"/>
    </location>
</feature>
<dbReference type="Proteomes" id="UP000554482">
    <property type="component" value="Unassembled WGS sequence"/>
</dbReference>
<reference evidence="2 3" key="1">
    <citation type="submission" date="2020-06" db="EMBL/GenBank/DDBJ databases">
        <title>Transcriptomic and genomic resources for Thalictrum thalictroides and T. hernandezii: Facilitating candidate gene discovery in an emerging model plant lineage.</title>
        <authorList>
            <person name="Arias T."/>
            <person name="Riano-Pachon D.M."/>
            <person name="Di Stilio V.S."/>
        </authorList>
    </citation>
    <scope>NUCLEOTIDE SEQUENCE [LARGE SCALE GENOMIC DNA]</scope>
    <source>
        <strain evidence="3">cv. WT478/WT964</strain>
        <tissue evidence="2">Leaves</tissue>
    </source>
</reference>
<gene>
    <name evidence="2" type="ORF">FRX31_016619</name>
</gene>
<evidence type="ECO:0000313" key="3">
    <source>
        <dbReference type="Proteomes" id="UP000554482"/>
    </source>
</evidence>
<proteinExistence type="predicted"/>
<comment type="caution">
    <text evidence="2">The sequence shown here is derived from an EMBL/GenBank/DDBJ whole genome shotgun (WGS) entry which is preliminary data.</text>
</comment>
<protein>
    <submittedName>
        <fullName evidence="2">Uncharacterized protein</fullName>
    </submittedName>
</protein>
<dbReference type="AlphaFoldDB" id="A0A7J6W8R9"/>
<feature type="region of interest" description="Disordered" evidence="1">
    <location>
        <begin position="91"/>
        <end position="148"/>
    </location>
</feature>
<evidence type="ECO:0000313" key="2">
    <source>
        <dbReference type="EMBL" id="KAF5193794.1"/>
    </source>
</evidence>
<feature type="compositionally biased region" description="Basic residues" evidence="1">
    <location>
        <begin position="119"/>
        <end position="128"/>
    </location>
</feature>